<dbReference type="OMA" id="ERAYATQ"/>
<evidence type="ECO:0000256" key="7">
    <source>
        <dbReference type="ARBA" id="ARBA00023212"/>
    </source>
</evidence>
<dbReference type="Pfam" id="PF05914">
    <property type="entry name" value="RIB43A"/>
    <property type="match status" value="1"/>
</dbReference>
<keyword evidence="6" id="KW-0969">Cilium</keyword>
<evidence type="ECO:0000256" key="9">
    <source>
        <dbReference type="ARBA" id="ARBA00046435"/>
    </source>
</evidence>
<evidence type="ECO:0000313" key="12">
    <source>
        <dbReference type="Proteomes" id="UP000009168"/>
    </source>
</evidence>
<evidence type="ECO:0000256" key="1">
    <source>
        <dbReference type="ARBA" id="ARBA00004611"/>
    </source>
</evidence>
<reference evidence="13" key="2">
    <citation type="journal article" date="2019" name="Proc. Natl. Acad. Sci. U.S.A.">
        <title>Tubulin lattice in cilia is in a stressed form regulated by microtubule inner proteins.</title>
        <authorList>
            <person name="Ichikawa M."/>
            <person name="Khalifa A.A.Z."/>
            <person name="Kubo S."/>
            <person name="Dai D."/>
            <person name="Basu K."/>
            <person name="Maghrebi M.A.F."/>
            <person name="Vargas J."/>
            <person name="Bui K.H."/>
        </authorList>
    </citation>
    <scope>STRUCTURE BY ELECTRON MICROSCOPY (4.16 ANGSTROMS)</scope>
</reference>
<evidence type="ECO:0000256" key="6">
    <source>
        <dbReference type="ARBA" id="ARBA00023069"/>
    </source>
</evidence>
<comment type="subunit">
    <text evidence="9">Microtubule inner protein component of sperm flagellar doublet microtubules.</text>
</comment>
<dbReference type="EMDB" id="EMD-29692"/>
<evidence type="ECO:0007829" key="14">
    <source>
        <dbReference type="PDB" id="8G2Z"/>
    </source>
</evidence>
<evidence type="ECO:0000313" key="11">
    <source>
        <dbReference type="EMBL" id="EDK31751.1"/>
    </source>
</evidence>
<accession>A4VDZ5</accession>
<dbReference type="PDB" id="8G3D">
    <property type="method" value="EM"/>
    <property type="resolution" value="3.70 A"/>
    <property type="chains" value="0X/1X/2X/3X/4X=1-142"/>
</dbReference>
<dbReference type="KEGG" id="tet:TTHERM_00641119"/>
<dbReference type="InterPro" id="IPR008805">
    <property type="entry name" value="RIB43A"/>
</dbReference>
<dbReference type="AlphaFoldDB" id="A4VDZ5"/>
<keyword evidence="5" id="KW-0175">Coiled coil</keyword>
<name>A4VDZ5_TETTS</name>
<sequence length="142" mass="17287">MKRVKESYFREHPHWSDINGCSGAKEFEGEDLAYDARIKYQKETQKQWIEQQIREKKMREEAERNEERAYATQTLELNRMRGMLEDDFNRKKASIRQAVKEENQQLDKQKRDLEKQSNNEKLNYERTEIDMVKTRGQKRPFP</sequence>
<dbReference type="PANTHER" id="PTHR14517">
    <property type="entry name" value="RIB43A-RELATED"/>
    <property type="match status" value="1"/>
</dbReference>
<keyword evidence="3" id="KW-0963">Cytoplasm</keyword>
<evidence type="ECO:0000256" key="8">
    <source>
        <dbReference type="ARBA" id="ARBA00023273"/>
    </source>
</evidence>
<dbReference type="EMBL" id="GG662707">
    <property type="protein sequence ID" value="EDK31751.1"/>
    <property type="molecule type" value="Genomic_DNA"/>
</dbReference>
<dbReference type="PDB" id="8G2Z">
    <property type="method" value="EM"/>
    <property type="resolution" value="4.10 A"/>
    <property type="chains" value="0X/1X/2X/3X/4X=1-142"/>
</dbReference>
<dbReference type="PDB" id="6U0T">
    <property type="method" value="EM"/>
    <property type="resolution" value="4.16 A"/>
    <property type="chains" value="A=1-142"/>
</dbReference>
<dbReference type="EMDB" id="EMD-40436"/>
<keyword evidence="4" id="KW-0282">Flagellum</keyword>
<comment type="similarity">
    <text evidence="2">Belongs to the RIB43A family.</text>
</comment>
<evidence type="ECO:0000256" key="10">
    <source>
        <dbReference type="SAM" id="MobiDB-lite"/>
    </source>
</evidence>
<reference evidence="12" key="1">
    <citation type="journal article" date="2006" name="PLoS Biol.">
        <title>Macronuclear genome sequence of the ciliate Tetrahymena thermophila, a model eukaryote.</title>
        <authorList>
            <person name="Eisen J.A."/>
            <person name="Coyne R.S."/>
            <person name="Wu M."/>
            <person name="Wu D."/>
            <person name="Thiagarajan M."/>
            <person name="Wortman J.R."/>
            <person name="Badger J.H."/>
            <person name="Ren Q."/>
            <person name="Amedeo P."/>
            <person name="Jones K.M."/>
            <person name="Tallon L.J."/>
            <person name="Delcher A.L."/>
            <person name="Salzberg S.L."/>
            <person name="Silva J.C."/>
            <person name="Haas B.J."/>
            <person name="Majoros W.H."/>
            <person name="Farzad M."/>
            <person name="Carlton J.M."/>
            <person name="Smith R.K. Jr."/>
            <person name="Garg J."/>
            <person name="Pearlman R.E."/>
            <person name="Karrer K.M."/>
            <person name="Sun L."/>
            <person name="Manning G."/>
            <person name="Elde N.C."/>
            <person name="Turkewitz A.P."/>
            <person name="Asai D.J."/>
            <person name="Wilkes D.E."/>
            <person name="Wang Y."/>
            <person name="Cai H."/>
            <person name="Collins K."/>
            <person name="Stewart B.A."/>
            <person name="Lee S.R."/>
            <person name="Wilamowska K."/>
            <person name="Weinberg Z."/>
            <person name="Ruzzo W.L."/>
            <person name="Wloga D."/>
            <person name="Gaertig J."/>
            <person name="Frankel J."/>
            <person name="Tsao C.-C."/>
            <person name="Gorovsky M.A."/>
            <person name="Keeling P.J."/>
            <person name="Waller R.F."/>
            <person name="Patron N.J."/>
            <person name="Cherry J.M."/>
            <person name="Stover N.A."/>
            <person name="Krieger C.J."/>
            <person name="del Toro C."/>
            <person name="Ryder H.F."/>
            <person name="Williamson S.C."/>
            <person name="Barbeau R.A."/>
            <person name="Hamilton E.P."/>
            <person name="Orias E."/>
        </authorList>
    </citation>
    <scope>NUCLEOTIDE SEQUENCE [LARGE SCALE GENOMIC DNA]</scope>
    <source>
        <strain evidence="12">SB210</strain>
    </source>
</reference>
<dbReference type="EMDB" id="EMD-29685"/>
<dbReference type="STRING" id="312017.A4VDZ5"/>
<evidence type="ECO:0000256" key="4">
    <source>
        <dbReference type="ARBA" id="ARBA00022846"/>
    </source>
</evidence>
<keyword evidence="13 14" id="KW-0002">3D-structure</keyword>
<reference evidence="16" key="4">
    <citation type="journal article" date="2024" name="Elife">
        <title>Effect of alpha-tubulin acetylation on the doublet microtubule structure.</title>
        <authorList>
            <person name="Yang S.K."/>
            <person name="Kubo S."/>
            <person name="Black C.S."/>
            <person name="Peri K."/>
            <person name="Dai D."/>
            <person name="Legal T."/>
            <person name="Valente-Paterno M."/>
            <person name="Gaertig J."/>
            <person name="Bui K.H."/>
        </authorList>
    </citation>
    <scope>STRUCTURE BY ELECTRON MICROSCOPY (4.10 ANGSTROMS)</scope>
</reference>
<evidence type="ECO:0007829" key="15">
    <source>
        <dbReference type="PDB" id="8G3D"/>
    </source>
</evidence>
<keyword evidence="8" id="KW-0966">Cell projection</keyword>
<dbReference type="InParanoid" id="A4VDZ5"/>
<dbReference type="SMR" id="A4VDZ5"/>
<comment type="subcellular location">
    <subcellularLocation>
        <location evidence="1">Cytoplasm</location>
        <location evidence="1">Cytoskeleton</location>
        <location evidence="1">Flagellum axoneme</location>
    </subcellularLocation>
</comment>
<organism evidence="11 12">
    <name type="scientific">Tetrahymena thermophila (strain SB210)</name>
    <dbReference type="NCBI Taxonomy" id="312017"/>
    <lineage>
        <taxon>Eukaryota</taxon>
        <taxon>Sar</taxon>
        <taxon>Alveolata</taxon>
        <taxon>Ciliophora</taxon>
        <taxon>Intramacronucleata</taxon>
        <taxon>Oligohymenophorea</taxon>
        <taxon>Hymenostomatida</taxon>
        <taxon>Tetrahymenina</taxon>
        <taxon>Tetrahymenidae</taxon>
        <taxon>Tetrahymena</taxon>
    </lineage>
</organism>
<reference evidence="14 15" key="3">
    <citation type="journal article" date="2023" name="Nat. Commun.">
        <title>Native doublet microtubules from Tetrahymena thermophila reveal the importance of outer junction proteins.</title>
        <authorList>
            <person name="Kubo S."/>
            <person name="Black C.S."/>
            <person name="Joachimiak E."/>
            <person name="Yang S.K."/>
            <person name="Legal T."/>
            <person name="Peri K."/>
            <person name="Khalifa A.A.Z."/>
            <person name="Ghanaeian A."/>
            <person name="McCafferty C.L."/>
            <person name="Valente-Paterno M."/>
            <person name="De Bellis C."/>
            <person name="Huynh P.M."/>
            <person name="Fan Z."/>
            <person name="Marcotte E.M."/>
            <person name="Wloga D."/>
            <person name="Bui K.H."/>
        </authorList>
    </citation>
    <scope>STRUCTURE BY ELECTRON MICROSCOPY (3.70 ANGSTROMS)</scope>
</reference>
<proteinExistence type="evidence at protein level"/>
<dbReference type="Proteomes" id="UP000009168">
    <property type="component" value="Unassembled WGS sequence"/>
</dbReference>
<evidence type="ECO:0000256" key="5">
    <source>
        <dbReference type="ARBA" id="ARBA00023054"/>
    </source>
</evidence>
<evidence type="ECO:0000256" key="2">
    <source>
        <dbReference type="ARBA" id="ARBA00006875"/>
    </source>
</evidence>
<dbReference type="HOGENOM" id="CLU_1819721_0_0_1"/>
<protein>
    <submittedName>
        <fullName evidence="11">RIB43A protein</fullName>
    </submittedName>
</protein>
<dbReference type="PDB" id="8SF7">
    <property type="method" value="EM"/>
    <property type="resolution" value="4.10 A"/>
    <property type="chains" value="0X/1X/2X/3X/4X=1-142"/>
</dbReference>
<evidence type="ECO:0007829" key="13">
    <source>
        <dbReference type="PDB" id="6U0T"/>
    </source>
</evidence>
<feature type="compositionally biased region" description="Basic and acidic residues" evidence="10">
    <location>
        <begin position="98"/>
        <end position="133"/>
    </location>
</feature>
<feature type="region of interest" description="Disordered" evidence="10">
    <location>
        <begin position="97"/>
        <end position="142"/>
    </location>
</feature>
<dbReference type="PDBsum" id="6U0T"/>
<keyword evidence="12" id="KW-1185">Reference proteome</keyword>
<dbReference type="OrthoDB" id="308880at2759"/>
<dbReference type="PANTHER" id="PTHR14517:SF6">
    <property type="entry name" value="RE41410P"/>
    <property type="match status" value="1"/>
</dbReference>
<keyword evidence="7" id="KW-0206">Cytoskeleton</keyword>
<dbReference type="RefSeq" id="XP_001471331.1">
    <property type="nucleotide sequence ID" value="XM_001471281.2"/>
</dbReference>
<dbReference type="GeneID" id="7831644"/>
<dbReference type="eggNOG" id="ENOG502SRVP">
    <property type="taxonomic scope" value="Eukaryota"/>
</dbReference>
<evidence type="ECO:0007829" key="16">
    <source>
        <dbReference type="PDB" id="8SF7"/>
    </source>
</evidence>
<evidence type="ECO:0000256" key="3">
    <source>
        <dbReference type="ARBA" id="ARBA00022490"/>
    </source>
</evidence>
<gene>
    <name evidence="11" type="ORF">TTHERM_00641119</name>
</gene>